<keyword evidence="6 11" id="KW-0418">Kinase</keyword>
<keyword evidence="5" id="KW-0547">Nucleotide-binding</keyword>
<dbReference type="EMBL" id="FUYR01000001">
    <property type="protein sequence ID" value="SKB42779.1"/>
    <property type="molecule type" value="Genomic_DNA"/>
</dbReference>
<dbReference type="SMART" id="SM00388">
    <property type="entry name" value="HisKA"/>
    <property type="match status" value="1"/>
</dbReference>
<proteinExistence type="predicted"/>
<keyword evidence="9" id="KW-0472">Membrane</keyword>
<evidence type="ECO:0000256" key="1">
    <source>
        <dbReference type="ARBA" id="ARBA00000085"/>
    </source>
</evidence>
<keyword evidence="9" id="KW-1133">Transmembrane helix</keyword>
<evidence type="ECO:0000256" key="9">
    <source>
        <dbReference type="SAM" id="Phobius"/>
    </source>
</evidence>
<comment type="catalytic activity">
    <reaction evidence="1">
        <text>ATP + protein L-histidine = ADP + protein N-phospho-L-histidine.</text>
        <dbReference type="EC" id="2.7.13.3"/>
    </reaction>
</comment>
<evidence type="ECO:0000256" key="5">
    <source>
        <dbReference type="ARBA" id="ARBA00022741"/>
    </source>
</evidence>
<keyword evidence="3" id="KW-0597">Phosphoprotein</keyword>
<evidence type="ECO:0000313" key="12">
    <source>
        <dbReference type="Proteomes" id="UP000189981"/>
    </source>
</evidence>
<reference evidence="12" key="1">
    <citation type="submission" date="2017-02" db="EMBL/GenBank/DDBJ databases">
        <authorList>
            <person name="Varghese N."/>
            <person name="Submissions S."/>
        </authorList>
    </citation>
    <scope>NUCLEOTIDE SEQUENCE [LARGE SCALE GENOMIC DNA]</scope>
    <source>
        <strain evidence="12">DSM 22385</strain>
    </source>
</reference>
<feature type="transmembrane region" description="Helical" evidence="9">
    <location>
        <begin position="163"/>
        <end position="180"/>
    </location>
</feature>
<dbReference type="EC" id="2.7.13.3" evidence="2"/>
<dbReference type="InterPro" id="IPR005467">
    <property type="entry name" value="His_kinase_dom"/>
</dbReference>
<dbReference type="InterPro" id="IPR003594">
    <property type="entry name" value="HATPase_dom"/>
</dbReference>
<name>A0A1T5B6U6_9SPHI</name>
<feature type="transmembrane region" description="Helical" evidence="9">
    <location>
        <begin position="125"/>
        <end position="143"/>
    </location>
</feature>
<dbReference type="GO" id="GO:0005524">
    <property type="term" value="F:ATP binding"/>
    <property type="evidence" value="ECO:0007669"/>
    <property type="project" value="UniProtKB-KW"/>
</dbReference>
<keyword evidence="4" id="KW-0808">Transferase</keyword>
<dbReference type="PANTHER" id="PTHR42878:SF7">
    <property type="entry name" value="SENSOR HISTIDINE KINASE GLRK"/>
    <property type="match status" value="1"/>
</dbReference>
<dbReference type="CDD" id="cd00082">
    <property type="entry name" value="HisKA"/>
    <property type="match status" value="1"/>
</dbReference>
<evidence type="ECO:0000256" key="4">
    <source>
        <dbReference type="ARBA" id="ARBA00022679"/>
    </source>
</evidence>
<dbReference type="InterPro" id="IPR036097">
    <property type="entry name" value="HisK_dim/P_sf"/>
</dbReference>
<dbReference type="Proteomes" id="UP000189981">
    <property type="component" value="Unassembled WGS sequence"/>
</dbReference>
<dbReference type="InterPro" id="IPR050351">
    <property type="entry name" value="BphY/WalK/GraS-like"/>
</dbReference>
<dbReference type="InterPro" id="IPR004358">
    <property type="entry name" value="Sig_transdc_His_kin-like_C"/>
</dbReference>
<evidence type="ECO:0000256" key="7">
    <source>
        <dbReference type="ARBA" id="ARBA00022840"/>
    </source>
</evidence>
<feature type="transmembrane region" description="Helical" evidence="9">
    <location>
        <begin position="51"/>
        <end position="67"/>
    </location>
</feature>
<evidence type="ECO:0000256" key="8">
    <source>
        <dbReference type="ARBA" id="ARBA00023012"/>
    </source>
</evidence>
<dbReference type="PRINTS" id="PR00344">
    <property type="entry name" value="BCTRLSENSOR"/>
</dbReference>
<dbReference type="AlphaFoldDB" id="A0A1T5B6U6"/>
<dbReference type="GO" id="GO:0000156">
    <property type="term" value="F:phosphorelay response regulator activity"/>
    <property type="evidence" value="ECO:0007669"/>
    <property type="project" value="TreeGrafter"/>
</dbReference>
<dbReference type="SUPFAM" id="SSF55874">
    <property type="entry name" value="ATPase domain of HSP90 chaperone/DNA topoisomerase II/histidine kinase"/>
    <property type="match status" value="1"/>
</dbReference>
<dbReference type="GO" id="GO:0007234">
    <property type="term" value="P:osmosensory signaling via phosphorelay pathway"/>
    <property type="evidence" value="ECO:0007669"/>
    <property type="project" value="TreeGrafter"/>
</dbReference>
<evidence type="ECO:0000256" key="3">
    <source>
        <dbReference type="ARBA" id="ARBA00022553"/>
    </source>
</evidence>
<feature type="transmembrane region" description="Helical" evidence="9">
    <location>
        <begin position="23"/>
        <end position="45"/>
    </location>
</feature>
<dbReference type="InterPro" id="IPR003661">
    <property type="entry name" value="HisK_dim/P_dom"/>
</dbReference>
<evidence type="ECO:0000256" key="2">
    <source>
        <dbReference type="ARBA" id="ARBA00012438"/>
    </source>
</evidence>
<dbReference type="Gene3D" id="3.30.565.10">
    <property type="entry name" value="Histidine kinase-like ATPase, C-terminal domain"/>
    <property type="match status" value="1"/>
</dbReference>
<dbReference type="SMART" id="SM00387">
    <property type="entry name" value="HATPase_c"/>
    <property type="match status" value="1"/>
</dbReference>
<dbReference type="SUPFAM" id="SSF47384">
    <property type="entry name" value="Homodimeric domain of signal transducing histidine kinase"/>
    <property type="match status" value="1"/>
</dbReference>
<evidence type="ECO:0000256" key="6">
    <source>
        <dbReference type="ARBA" id="ARBA00022777"/>
    </source>
</evidence>
<dbReference type="RefSeq" id="WP_079701833.1">
    <property type="nucleotide sequence ID" value="NZ_FUYR01000001.1"/>
</dbReference>
<feature type="transmembrane region" description="Helical" evidence="9">
    <location>
        <begin position="101"/>
        <end position="118"/>
    </location>
</feature>
<dbReference type="PROSITE" id="PS50109">
    <property type="entry name" value="HIS_KIN"/>
    <property type="match status" value="1"/>
</dbReference>
<dbReference type="OrthoDB" id="9810447at2"/>
<dbReference type="Gene3D" id="1.10.287.130">
    <property type="match status" value="1"/>
</dbReference>
<dbReference type="GO" id="GO:0030295">
    <property type="term" value="F:protein kinase activator activity"/>
    <property type="evidence" value="ECO:0007669"/>
    <property type="project" value="TreeGrafter"/>
</dbReference>
<dbReference type="FunFam" id="3.30.565.10:FF:000006">
    <property type="entry name" value="Sensor histidine kinase WalK"/>
    <property type="match status" value="1"/>
</dbReference>
<dbReference type="PANTHER" id="PTHR42878">
    <property type="entry name" value="TWO-COMPONENT HISTIDINE KINASE"/>
    <property type="match status" value="1"/>
</dbReference>
<accession>A0A1T5B6U6</accession>
<evidence type="ECO:0000259" key="10">
    <source>
        <dbReference type="PROSITE" id="PS50109"/>
    </source>
</evidence>
<keyword evidence="7" id="KW-0067">ATP-binding</keyword>
<evidence type="ECO:0000313" key="11">
    <source>
        <dbReference type="EMBL" id="SKB42779.1"/>
    </source>
</evidence>
<keyword evidence="12" id="KW-1185">Reference proteome</keyword>
<sequence length="425" mass="47874">MPLKKTLHYLTGDYSEFTLESRIFHSICIVAIVTLAYCVPLNFFLDLPSSAWLSLVAMLIQSFLYYLSRFLKKTQLSLVLSIIIIHIILIANYFYNSGIAGPSLLLLLAVFFLVSAISPRSSYKYWLSFNILIASGLALIEYFFPNSIQSNYVSQISKFADLGTSYCLCAVIILIGLSYIKKNYYISQNMLKAKAEDLERINHAKNKMFSIVSHDLKAPIASIQSYLEILSVMDIDHQDRRQIKADLMLMTQNTDMMLSNLLMWSQSQMEGINMDKKLLDLVEVISPVIEVFQPIASRKEVELTYTIAPDLQVIADKNMLQLVIRNILSNAIKFTHPGGKIDLTANYQGEMCEIIIKDSGIGMDDATKSSIFSLQGKSSYGTKNEKGVGLGLSLCKEFSELQNGQLWFESETGKGTTFYITMPRS</sequence>
<organism evidence="11 12">
    <name type="scientific">Daejeonella lutea</name>
    <dbReference type="NCBI Taxonomy" id="572036"/>
    <lineage>
        <taxon>Bacteria</taxon>
        <taxon>Pseudomonadati</taxon>
        <taxon>Bacteroidota</taxon>
        <taxon>Sphingobacteriia</taxon>
        <taxon>Sphingobacteriales</taxon>
        <taxon>Sphingobacteriaceae</taxon>
        <taxon>Daejeonella</taxon>
    </lineage>
</organism>
<protein>
    <recommendedName>
        <fullName evidence="2">histidine kinase</fullName>
        <ecNumber evidence="2">2.7.13.3</ecNumber>
    </recommendedName>
</protein>
<feature type="domain" description="Histidine kinase" evidence="10">
    <location>
        <begin position="211"/>
        <end position="425"/>
    </location>
</feature>
<dbReference type="InterPro" id="IPR036890">
    <property type="entry name" value="HATPase_C_sf"/>
</dbReference>
<gene>
    <name evidence="11" type="ORF">SAMN05661099_1347</name>
</gene>
<dbReference type="Pfam" id="PF02518">
    <property type="entry name" value="HATPase_c"/>
    <property type="match status" value="1"/>
</dbReference>
<dbReference type="GO" id="GO:0000155">
    <property type="term" value="F:phosphorelay sensor kinase activity"/>
    <property type="evidence" value="ECO:0007669"/>
    <property type="project" value="InterPro"/>
</dbReference>
<dbReference type="STRING" id="572036.SAMN05661099_1347"/>
<feature type="transmembrane region" description="Helical" evidence="9">
    <location>
        <begin position="76"/>
        <end position="95"/>
    </location>
</feature>
<keyword evidence="9" id="KW-0812">Transmembrane</keyword>
<keyword evidence="8" id="KW-0902">Two-component regulatory system</keyword>